<name>A0A2P2IU83_RHIMU</name>
<reference evidence="1" key="1">
    <citation type="submission" date="2018-02" db="EMBL/GenBank/DDBJ databases">
        <title>Rhizophora mucronata_Transcriptome.</title>
        <authorList>
            <person name="Meera S.P."/>
            <person name="Sreeshan A."/>
            <person name="Augustine A."/>
        </authorList>
    </citation>
    <scope>NUCLEOTIDE SEQUENCE</scope>
    <source>
        <tissue evidence="1">Leaf</tissue>
    </source>
</reference>
<accession>A0A2P2IU83</accession>
<protein>
    <submittedName>
        <fullName evidence="1">Uncharacterized protein</fullName>
    </submittedName>
</protein>
<sequence length="56" mass="6494">MHYKLYMKLQKQKCAPSNMIATVPFQIHEQGHSHGITWGPACPPKLLKIMKLPFKF</sequence>
<dbReference type="EMBL" id="GGEC01004281">
    <property type="protein sequence ID" value="MBW84764.1"/>
    <property type="molecule type" value="Transcribed_RNA"/>
</dbReference>
<organism evidence="1">
    <name type="scientific">Rhizophora mucronata</name>
    <name type="common">Asiatic mangrove</name>
    <dbReference type="NCBI Taxonomy" id="61149"/>
    <lineage>
        <taxon>Eukaryota</taxon>
        <taxon>Viridiplantae</taxon>
        <taxon>Streptophyta</taxon>
        <taxon>Embryophyta</taxon>
        <taxon>Tracheophyta</taxon>
        <taxon>Spermatophyta</taxon>
        <taxon>Magnoliopsida</taxon>
        <taxon>eudicotyledons</taxon>
        <taxon>Gunneridae</taxon>
        <taxon>Pentapetalae</taxon>
        <taxon>rosids</taxon>
        <taxon>fabids</taxon>
        <taxon>Malpighiales</taxon>
        <taxon>Rhizophoraceae</taxon>
        <taxon>Rhizophora</taxon>
    </lineage>
</organism>
<proteinExistence type="predicted"/>
<evidence type="ECO:0000313" key="1">
    <source>
        <dbReference type="EMBL" id="MBW84764.1"/>
    </source>
</evidence>
<dbReference type="AlphaFoldDB" id="A0A2P2IU83"/>